<reference evidence="2 3" key="1">
    <citation type="submission" date="2021-01" db="EMBL/GenBank/DDBJ databases">
        <title>Carboxyliciviraga sp.nov., isolated from coastal sediments.</title>
        <authorList>
            <person name="Lu D."/>
            <person name="Zhang T."/>
        </authorList>
    </citation>
    <scope>NUCLEOTIDE SEQUENCE [LARGE SCALE GENOMIC DNA]</scope>
    <source>
        <strain evidence="2 3">N1Y132</strain>
    </source>
</reference>
<dbReference type="EMBL" id="JAENRR010000011">
    <property type="protein sequence ID" value="MBK3517015.1"/>
    <property type="molecule type" value="Genomic_DNA"/>
</dbReference>
<evidence type="ECO:0008006" key="4">
    <source>
        <dbReference type="Google" id="ProtNLM"/>
    </source>
</evidence>
<dbReference type="PANTHER" id="PTHR30538:SF1">
    <property type="entry name" value="L-LYSINE 2,3-AMINOMUTASE"/>
    <property type="match status" value="1"/>
</dbReference>
<comment type="caution">
    <text evidence="2">The sequence shown here is derived from an EMBL/GenBank/DDBJ whole genome shotgun (WGS) entry which is preliminary data.</text>
</comment>
<keyword evidence="1" id="KW-0479">Metal-binding</keyword>
<evidence type="ECO:0000256" key="1">
    <source>
        <dbReference type="ARBA" id="ARBA00022485"/>
    </source>
</evidence>
<evidence type="ECO:0000313" key="3">
    <source>
        <dbReference type="Proteomes" id="UP000605676"/>
    </source>
</evidence>
<keyword evidence="1" id="KW-0004">4Fe-4S</keyword>
<keyword evidence="3" id="KW-1185">Reference proteome</keyword>
<sequence>MSTNNHQLDHIAISVKSHMLLRQLLHENPILEEIMRNGRNETEVLVGVRNWVLDEIKKHPDAYQFYKREAHGREAFEKLSWKDFAAIRILDYIDNAGREFEDLNLRGEMAISNPIHLIWLAVSKGTGGAKPFFFKDMLMLFKQFRGEYKRSIPTKEQVEEWMARWCSGRDPRIVKLREENKDRILKIIIRLIDSGEVNDSRFYFAEGLSKEQKYLHALDWWDNHLFHLRFAVRSPDLLNEMLDNSLDPDTMKVLYDAASKGIPFFVNPYYLSLMHVRVPYFAVGADLAIRHYVIYSQKLIDEYGKIVAWEKEDTVKPGEPNAAGWFLPSEHNIHRRYPEVAILIPDTMGRACGGLCASCQRMYDFQRGNLNFNLDKLKPKQTWDEKLDNLLQYFEKDSQLRDILITGGDALMSSDKSLKKILDRVYQMALNKVEANKNRVNGEKYAHILRIRLGSRLPVYLPQRITPELVSILGDFKKKASEIGVKQFFMQTHFESPMEVTPEAHRAIKLLNSAGWTVTNQHVFTTAASRRGHAAKLRKVLNEIGVINYYTFSVKGYMENSFNFATNERAVQEQMEEKVIGKIPKEYYPVIKEFPNNADAIEEEMAKLMKESGLPFLGTDRNVLNLPGVGKSLTFRTIGITRYGRRILEFELDHTRNHSPAMQQMSKVIIIESKSISEYQRQMQDLGEEFEDYESIWGYSIGETEQRIPIYDYPDYDYQLTQDFTNL</sequence>
<dbReference type="Proteomes" id="UP000605676">
    <property type="component" value="Unassembled WGS sequence"/>
</dbReference>
<dbReference type="RefSeq" id="WP_200464244.1">
    <property type="nucleotide sequence ID" value="NZ_JAENRR010000011.1"/>
</dbReference>
<gene>
    <name evidence="2" type="ORF">JIV24_06645</name>
</gene>
<keyword evidence="1" id="KW-0411">Iron-sulfur</keyword>
<keyword evidence="1" id="KW-0408">Iron</keyword>
<name>A0ABS1HH56_9BACT</name>
<proteinExistence type="predicted"/>
<dbReference type="InterPro" id="IPR003739">
    <property type="entry name" value="Lys_aminomutase/Glu_NH3_mut"/>
</dbReference>
<dbReference type="PANTHER" id="PTHR30538">
    <property type="entry name" value="LYSINE 2,3-AMINOMUTASE-RELATED"/>
    <property type="match status" value="1"/>
</dbReference>
<protein>
    <recommendedName>
        <fullName evidence="4">KamA family protein</fullName>
    </recommendedName>
</protein>
<dbReference type="InterPro" id="IPR013785">
    <property type="entry name" value="Aldolase_TIM"/>
</dbReference>
<accession>A0ABS1HH56</accession>
<evidence type="ECO:0000313" key="2">
    <source>
        <dbReference type="EMBL" id="MBK3517015.1"/>
    </source>
</evidence>
<organism evidence="2 3">
    <name type="scientific">Carboxylicivirga marina</name>
    <dbReference type="NCBI Taxonomy" id="2800988"/>
    <lineage>
        <taxon>Bacteria</taxon>
        <taxon>Pseudomonadati</taxon>
        <taxon>Bacteroidota</taxon>
        <taxon>Bacteroidia</taxon>
        <taxon>Marinilabiliales</taxon>
        <taxon>Marinilabiliaceae</taxon>
        <taxon>Carboxylicivirga</taxon>
    </lineage>
</organism>
<dbReference type="Gene3D" id="3.20.20.70">
    <property type="entry name" value="Aldolase class I"/>
    <property type="match status" value="1"/>
</dbReference>